<accession>A0A0Q3VGW8</accession>
<comment type="caution">
    <text evidence="1">The sequence shown here is derived from an EMBL/GenBank/DDBJ whole genome shotgun (WGS) entry which is preliminary data.</text>
</comment>
<dbReference type="Proteomes" id="UP000050996">
    <property type="component" value="Unassembled WGS sequence"/>
</dbReference>
<keyword evidence="2" id="KW-1185">Reference proteome</keyword>
<dbReference type="EMBL" id="LJIX01000006">
    <property type="protein sequence ID" value="KQL19202.1"/>
    <property type="molecule type" value="Genomic_DNA"/>
</dbReference>
<sequence length="92" mass="10820">MCPYFYTSSIVEVEGVLTSINTSYNKFRISTTTIGEISGKMSTEMFKELKKNNNLQFRVPSAIKAMIKKEFVTDYLEEYYERYTLMQFEPPE</sequence>
<proteinExistence type="predicted"/>
<dbReference type="PATRIC" id="fig|1637975.4.peg.2162"/>
<name>A0A0Q3VGW8_9BACI</name>
<dbReference type="AlphaFoldDB" id="A0A0Q3VGW8"/>
<gene>
    <name evidence="1" type="ORF">AN957_11810</name>
</gene>
<evidence type="ECO:0000313" key="1">
    <source>
        <dbReference type="EMBL" id="KQL19202.1"/>
    </source>
</evidence>
<dbReference type="STRING" id="1637975.AN957_11810"/>
<reference evidence="1 2" key="1">
    <citation type="submission" date="2015-09" db="EMBL/GenBank/DDBJ databases">
        <title>Genome sequencing project for genomic taxonomy and phylogenomics of Bacillus-like bacteria.</title>
        <authorList>
            <person name="Liu B."/>
            <person name="Wang J."/>
            <person name="Zhu Y."/>
            <person name="Liu G."/>
            <person name="Chen Q."/>
            <person name="Chen Z."/>
            <person name="Lan J."/>
            <person name="Che J."/>
            <person name="Ge C."/>
            <person name="Shi H."/>
            <person name="Pan Z."/>
            <person name="Liu X."/>
        </authorList>
    </citation>
    <scope>NUCLEOTIDE SEQUENCE [LARGE SCALE GENOMIC DNA]</scope>
    <source>
        <strain evidence="1 2">FJAT-18043</strain>
    </source>
</reference>
<organism evidence="1 2">
    <name type="scientific">Cytobacillus solani</name>
    <dbReference type="NCBI Taxonomy" id="1637975"/>
    <lineage>
        <taxon>Bacteria</taxon>
        <taxon>Bacillati</taxon>
        <taxon>Bacillota</taxon>
        <taxon>Bacilli</taxon>
        <taxon>Bacillales</taxon>
        <taxon>Bacillaceae</taxon>
        <taxon>Cytobacillus</taxon>
    </lineage>
</organism>
<protein>
    <submittedName>
        <fullName evidence="1">Uncharacterized protein</fullName>
    </submittedName>
</protein>
<evidence type="ECO:0000313" key="2">
    <source>
        <dbReference type="Proteomes" id="UP000050996"/>
    </source>
</evidence>